<organism evidence="1 2">
    <name type="scientific">Burkholderia aenigmatica</name>
    <dbReference type="NCBI Taxonomy" id="2015348"/>
    <lineage>
        <taxon>Bacteria</taxon>
        <taxon>Pseudomonadati</taxon>
        <taxon>Pseudomonadota</taxon>
        <taxon>Betaproteobacteria</taxon>
        <taxon>Burkholderiales</taxon>
        <taxon>Burkholderiaceae</taxon>
        <taxon>Burkholderia</taxon>
        <taxon>Burkholderia cepacia complex</taxon>
    </lineage>
</organism>
<name>A0A228IJ42_9BURK</name>
<evidence type="ECO:0000313" key="1">
    <source>
        <dbReference type="EMBL" id="OXI42195.1"/>
    </source>
</evidence>
<comment type="caution">
    <text evidence="1">The sequence shown here is derived from an EMBL/GenBank/DDBJ whole genome shotgun (WGS) entry which is preliminary data.</text>
</comment>
<reference evidence="2" key="1">
    <citation type="submission" date="2017-06" db="EMBL/GenBank/DDBJ databases">
        <authorList>
            <person name="LiPuma J."/>
            <person name="Spilker T."/>
        </authorList>
    </citation>
    <scope>NUCLEOTIDE SEQUENCE [LARGE SCALE GENOMIC DNA]</scope>
    <source>
        <strain evidence="2">AU17325</strain>
    </source>
</reference>
<dbReference type="Proteomes" id="UP000214600">
    <property type="component" value="Unassembled WGS sequence"/>
</dbReference>
<evidence type="ECO:0000313" key="2">
    <source>
        <dbReference type="Proteomes" id="UP000214600"/>
    </source>
</evidence>
<reference evidence="1 2" key="2">
    <citation type="submission" date="2017-08" db="EMBL/GenBank/DDBJ databases">
        <title>WGS of novel Burkholderia cepaca complex species.</title>
        <authorList>
            <person name="Lipuma J."/>
            <person name="Spilker T."/>
        </authorList>
    </citation>
    <scope>NUCLEOTIDE SEQUENCE [LARGE SCALE GENOMIC DNA]</scope>
    <source>
        <strain evidence="1 2">AU17325</strain>
    </source>
</reference>
<sequence length="136" mass="15309">MTKQKTRGRQIHIEIPADEYDAFKALAKEQERTLQGLARLAIRAYIEGVTAIRSEFKAPADEEQNKKQQPIEATNYIVQVNGKVRGAFNALETTPKSDIEQYALNDPNVIPYVEGKTPKKIAIVPGREYDLINIVV</sequence>
<accession>A0A228IJ42</accession>
<dbReference type="Gene3D" id="3.10.20.590">
    <property type="match status" value="1"/>
</dbReference>
<proteinExistence type="predicted"/>
<dbReference type="AlphaFoldDB" id="A0A228IJ42"/>
<gene>
    <name evidence="1" type="ORF">CFB84_23460</name>
</gene>
<dbReference type="RefSeq" id="WP_089452220.1">
    <property type="nucleotide sequence ID" value="NZ_NKFA01000008.1"/>
</dbReference>
<dbReference type="EMBL" id="NKFA01000008">
    <property type="protein sequence ID" value="OXI42195.1"/>
    <property type="molecule type" value="Genomic_DNA"/>
</dbReference>
<protein>
    <submittedName>
        <fullName evidence="1">Uncharacterized protein</fullName>
    </submittedName>
</protein>